<dbReference type="AlphaFoldDB" id="A0A5K7YD70"/>
<dbReference type="Proteomes" id="UP000427906">
    <property type="component" value="Chromosome"/>
</dbReference>
<accession>A0A5K7YD70</accession>
<reference evidence="2 3" key="1">
    <citation type="submission" date="2019-11" db="EMBL/GenBank/DDBJ databases">
        <title>Comparative genomics of hydrocarbon-degrading Desulfosarcina strains.</title>
        <authorList>
            <person name="Watanabe M."/>
            <person name="Kojima H."/>
            <person name="Fukui M."/>
        </authorList>
    </citation>
    <scope>NUCLEOTIDE SEQUENCE [LARGE SCALE GENOMIC DNA]</scope>
    <source>
        <strain evidence="2 3">PL12</strain>
    </source>
</reference>
<name>A0A5K7YD70_9BACT</name>
<feature type="domain" description="ARG and Rhodanese-Phosphatase-superfamily-associated" evidence="1">
    <location>
        <begin position="15"/>
        <end position="67"/>
    </location>
</feature>
<organism evidence="2 3">
    <name type="scientific">Desulfosarcina alkanivorans</name>
    <dbReference type="NCBI Taxonomy" id="571177"/>
    <lineage>
        <taxon>Bacteria</taxon>
        <taxon>Pseudomonadati</taxon>
        <taxon>Thermodesulfobacteriota</taxon>
        <taxon>Desulfobacteria</taxon>
        <taxon>Desulfobacterales</taxon>
        <taxon>Desulfosarcinaceae</taxon>
        <taxon>Desulfosarcina</taxon>
    </lineage>
</organism>
<protein>
    <recommendedName>
        <fullName evidence="1">ARG and Rhodanese-Phosphatase-superfamily-associated domain-containing protein</fullName>
    </recommendedName>
</protein>
<dbReference type="OrthoDB" id="9796904at2"/>
<dbReference type="InterPro" id="IPR046699">
    <property type="entry name" value="ARPP-1"/>
</dbReference>
<proteinExistence type="predicted"/>
<dbReference type="KEGG" id="dalk:DSCA_08360"/>
<dbReference type="EMBL" id="AP021874">
    <property type="protein sequence ID" value="BBO66906.1"/>
    <property type="molecule type" value="Genomic_DNA"/>
</dbReference>
<evidence type="ECO:0000313" key="2">
    <source>
        <dbReference type="EMBL" id="BBO66906.1"/>
    </source>
</evidence>
<sequence>MESVVSFLQDGRPVKKQVFRNLSIFPILFPGIIEPYYLTLEQAIDNETLVVTEVDASGNVNRLKIRN</sequence>
<dbReference type="Pfam" id="PF20208">
    <property type="entry name" value="ARPP-1"/>
    <property type="match status" value="1"/>
</dbReference>
<dbReference type="RefSeq" id="WP_155315222.1">
    <property type="nucleotide sequence ID" value="NZ_AP021874.1"/>
</dbReference>
<gene>
    <name evidence="2" type="ORF">DSCA_08360</name>
</gene>
<evidence type="ECO:0000259" key="1">
    <source>
        <dbReference type="Pfam" id="PF20208"/>
    </source>
</evidence>
<evidence type="ECO:0000313" key="3">
    <source>
        <dbReference type="Proteomes" id="UP000427906"/>
    </source>
</evidence>
<keyword evidence="3" id="KW-1185">Reference proteome</keyword>